<dbReference type="PATRIC" id="fig|1036673.3.peg.1521"/>
<reference evidence="2" key="1">
    <citation type="submission" date="2011-06" db="EMBL/GenBank/DDBJ databases">
        <title>Complete genome sequence of Paenibacillus mucilaginosus KNP414.</title>
        <authorList>
            <person name="Wang J."/>
            <person name="Hu S."/>
            <person name="Hu X."/>
            <person name="Zhang B."/>
            <person name="Dong D."/>
            <person name="Zhang S."/>
            <person name="Zhao K."/>
            <person name="Wu D."/>
        </authorList>
    </citation>
    <scope>NUCLEOTIDE SEQUENCE [LARGE SCALE GENOMIC DNA]</scope>
    <source>
        <strain evidence="2">KNP414</strain>
    </source>
</reference>
<sequence>MSFAFALSVTTRIYYRTRDQIFRIFEGPRWVEISQEQLQAELTRSKETGETYMMVYDYMIMSKCDKWDANPSSITRDELDFWYLYGLLSEDQYLHFINLMHADTEG</sequence>
<evidence type="ECO:0000313" key="1">
    <source>
        <dbReference type="EMBL" id="AEI40276.1"/>
    </source>
</evidence>
<dbReference type="EMBL" id="CP002869">
    <property type="protein sequence ID" value="AEI40276.1"/>
    <property type="molecule type" value="Genomic_DNA"/>
</dbReference>
<dbReference type="RefSeq" id="WP_013915438.1">
    <property type="nucleotide sequence ID" value="NC_015690.1"/>
</dbReference>
<gene>
    <name evidence="1" type="ordered locus">KNP414_01714</name>
</gene>
<dbReference type="AlphaFoldDB" id="F8FQ56"/>
<dbReference type="HOGENOM" id="CLU_2220545_0_0_9"/>
<name>F8FQ56_PAEMK</name>
<proteinExistence type="predicted"/>
<protein>
    <submittedName>
        <fullName evidence="1">Uncharacterized protein</fullName>
    </submittedName>
</protein>
<evidence type="ECO:0000313" key="2">
    <source>
        <dbReference type="Proteomes" id="UP000006620"/>
    </source>
</evidence>
<accession>F8FQ56</accession>
<organism evidence="1 2">
    <name type="scientific">Paenibacillus mucilaginosus (strain KNP414)</name>
    <dbReference type="NCBI Taxonomy" id="1036673"/>
    <lineage>
        <taxon>Bacteria</taxon>
        <taxon>Bacillati</taxon>
        <taxon>Bacillota</taxon>
        <taxon>Bacilli</taxon>
        <taxon>Bacillales</taxon>
        <taxon>Paenibacillaceae</taxon>
        <taxon>Paenibacillus</taxon>
    </lineage>
</organism>
<reference evidence="1 2" key="2">
    <citation type="journal article" date="2013" name="Genome Announc.">
        <title>Genome Sequence of Growth-Improving Paenibacillus mucilaginosus Strain KNP414.</title>
        <authorList>
            <person name="Lu J.J."/>
            <person name="Wang J.F."/>
            <person name="Hu X.F."/>
        </authorList>
    </citation>
    <scope>NUCLEOTIDE SEQUENCE [LARGE SCALE GENOMIC DNA]</scope>
    <source>
        <strain evidence="1 2">KNP414</strain>
    </source>
</reference>
<dbReference type="KEGG" id="pms:KNP414_01714"/>
<dbReference type="Proteomes" id="UP000006620">
    <property type="component" value="Chromosome"/>
</dbReference>